<dbReference type="EMBL" id="VSRR010025081">
    <property type="protein sequence ID" value="MPC66658.1"/>
    <property type="molecule type" value="Genomic_DNA"/>
</dbReference>
<sequence>MQRLAKEETGRLGDHYKSNGWAFIDNWDLFYGEDTFYARYGIHLSRQGVPVLTGTLECELNALWRFSR</sequence>
<dbReference type="Gene3D" id="3.40.50.12700">
    <property type="match status" value="1"/>
</dbReference>
<gene>
    <name evidence="1" type="ORF">E2C01_060808</name>
</gene>
<keyword evidence="2" id="KW-1185">Reference proteome</keyword>
<protein>
    <submittedName>
        <fullName evidence="1">Uncharacterized protein</fullName>
    </submittedName>
</protein>
<comment type="caution">
    <text evidence="1">The sequence shown here is derived from an EMBL/GenBank/DDBJ whole genome shotgun (WGS) entry which is preliminary data.</text>
</comment>
<proteinExistence type="predicted"/>
<reference evidence="1 2" key="1">
    <citation type="submission" date="2019-05" db="EMBL/GenBank/DDBJ databases">
        <title>Another draft genome of Portunus trituberculatus and its Hox gene families provides insights of decapod evolution.</title>
        <authorList>
            <person name="Jeong J.-H."/>
            <person name="Song I."/>
            <person name="Kim S."/>
            <person name="Choi T."/>
            <person name="Kim D."/>
            <person name="Ryu S."/>
            <person name="Kim W."/>
        </authorList>
    </citation>
    <scope>NUCLEOTIDE SEQUENCE [LARGE SCALE GENOMIC DNA]</scope>
    <source>
        <tissue evidence="1">Muscle</tissue>
    </source>
</reference>
<dbReference type="Proteomes" id="UP000324222">
    <property type="component" value="Unassembled WGS sequence"/>
</dbReference>
<name>A0A5B7HCP1_PORTR</name>
<organism evidence="1 2">
    <name type="scientific">Portunus trituberculatus</name>
    <name type="common">Swimming crab</name>
    <name type="synonym">Neptunus trituberculatus</name>
    <dbReference type="NCBI Taxonomy" id="210409"/>
    <lineage>
        <taxon>Eukaryota</taxon>
        <taxon>Metazoa</taxon>
        <taxon>Ecdysozoa</taxon>
        <taxon>Arthropoda</taxon>
        <taxon>Crustacea</taxon>
        <taxon>Multicrustacea</taxon>
        <taxon>Malacostraca</taxon>
        <taxon>Eumalacostraca</taxon>
        <taxon>Eucarida</taxon>
        <taxon>Decapoda</taxon>
        <taxon>Pleocyemata</taxon>
        <taxon>Brachyura</taxon>
        <taxon>Eubrachyura</taxon>
        <taxon>Portunoidea</taxon>
        <taxon>Portunidae</taxon>
        <taxon>Portuninae</taxon>
        <taxon>Portunus</taxon>
    </lineage>
</organism>
<evidence type="ECO:0000313" key="2">
    <source>
        <dbReference type="Proteomes" id="UP000324222"/>
    </source>
</evidence>
<evidence type="ECO:0000313" key="1">
    <source>
        <dbReference type="EMBL" id="MPC66658.1"/>
    </source>
</evidence>
<accession>A0A5B7HCP1</accession>
<dbReference type="AlphaFoldDB" id="A0A5B7HCP1"/>